<dbReference type="AlphaFoldDB" id="A0A8H3A4F3"/>
<name>A0A8H3A4F3_9AGAM</name>
<evidence type="ECO:0000256" key="1">
    <source>
        <dbReference type="SAM" id="MobiDB-lite"/>
    </source>
</evidence>
<evidence type="ECO:0008006" key="6">
    <source>
        <dbReference type="Google" id="ProtNLM"/>
    </source>
</evidence>
<keyword evidence="2" id="KW-0472">Membrane</keyword>
<gene>
    <name evidence="3" type="ORF">RDB_LOCUS5545</name>
    <name evidence="4" type="ORF">RDB_LOCUS81791</name>
</gene>
<feature type="compositionally biased region" description="Polar residues" evidence="1">
    <location>
        <begin position="1"/>
        <end position="38"/>
    </location>
</feature>
<feature type="region of interest" description="Disordered" evidence="1">
    <location>
        <begin position="1"/>
        <end position="39"/>
    </location>
</feature>
<proteinExistence type="predicted"/>
<evidence type="ECO:0000256" key="2">
    <source>
        <dbReference type="SAM" id="Phobius"/>
    </source>
</evidence>
<evidence type="ECO:0000313" key="3">
    <source>
        <dbReference type="EMBL" id="CAE6403796.1"/>
    </source>
</evidence>
<evidence type="ECO:0000313" key="4">
    <source>
        <dbReference type="EMBL" id="CAE6470511.1"/>
    </source>
</evidence>
<accession>A0A8H3A4F3</accession>
<keyword evidence="2" id="KW-0812">Transmembrane</keyword>
<comment type="caution">
    <text evidence="3">The sequence shown here is derived from an EMBL/GenBank/DDBJ whole genome shotgun (WGS) entry which is preliminary data.</text>
</comment>
<dbReference type="Proteomes" id="UP000663888">
    <property type="component" value="Unassembled WGS sequence"/>
</dbReference>
<dbReference type="EMBL" id="CAJMWY010001570">
    <property type="protein sequence ID" value="CAE6470511.1"/>
    <property type="molecule type" value="Genomic_DNA"/>
</dbReference>
<reference evidence="3" key="1">
    <citation type="submission" date="2021-01" db="EMBL/GenBank/DDBJ databases">
        <authorList>
            <person name="Kaushik A."/>
        </authorList>
    </citation>
    <scope>NUCLEOTIDE SEQUENCE</scope>
    <source>
        <strain evidence="3">AG4-R118</strain>
        <strain evidence="4">AG4-RS23</strain>
    </source>
</reference>
<dbReference type="Proteomes" id="UP000663861">
    <property type="component" value="Unassembled WGS sequence"/>
</dbReference>
<feature type="transmembrane region" description="Helical" evidence="2">
    <location>
        <begin position="235"/>
        <end position="255"/>
    </location>
</feature>
<protein>
    <recommendedName>
        <fullName evidence="6">BTB domain-containing protein</fullName>
    </recommendedName>
</protein>
<dbReference type="EMBL" id="CAJMWX010000125">
    <property type="protein sequence ID" value="CAE6403796.1"/>
    <property type="molecule type" value="Genomic_DNA"/>
</dbReference>
<organism evidence="3 5">
    <name type="scientific">Rhizoctonia solani</name>
    <dbReference type="NCBI Taxonomy" id="456999"/>
    <lineage>
        <taxon>Eukaryota</taxon>
        <taxon>Fungi</taxon>
        <taxon>Dikarya</taxon>
        <taxon>Basidiomycota</taxon>
        <taxon>Agaricomycotina</taxon>
        <taxon>Agaricomycetes</taxon>
        <taxon>Cantharellales</taxon>
        <taxon>Ceratobasidiaceae</taxon>
        <taxon>Rhizoctonia</taxon>
    </lineage>
</organism>
<sequence>MDVPGTYSNTVKQSTQATITSGTTNNQGLLSDTSQSRGKNLRNKPSLLALLEPPTVHDLTGAIIKLEVNNVVIKTHEYLISNFLKLNKLVEKARLVNPNSDSLTIAIRGDSELGPDFLQTFKILRASSIEAPANFDLTTLVAAARVASAYEHPALRAFCIRRLEGLSLISMQRLQIARTLNLKLWEEQVYQELSEREEMITKEEALALDIDAYWKVASMREGQQNQKPRDYTCEILFFCIFVAYTLAMYALDMLVI</sequence>
<evidence type="ECO:0000313" key="5">
    <source>
        <dbReference type="Proteomes" id="UP000663888"/>
    </source>
</evidence>
<keyword evidence="2" id="KW-1133">Transmembrane helix</keyword>